<keyword evidence="14" id="KW-0808">Transferase</keyword>
<organism evidence="14 15">
    <name type="scientific">Streptomyces himastatinicus ATCC 53653</name>
    <dbReference type="NCBI Taxonomy" id="457427"/>
    <lineage>
        <taxon>Bacteria</taxon>
        <taxon>Bacillati</taxon>
        <taxon>Actinomycetota</taxon>
        <taxon>Actinomycetes</taxon>
        <taxon>Kitasatosporales</taxon>
        <taxon>Streptomycetaceae</taxon>
        <taxon>Streptomyces</taxon>
        <taxon>Streptomyces violaceusniger group</taxon>
    </lineage>
</organism>
<dbReference type="Pfam" id="PF03737">
    <property type="entry name" value="RraA-like"/>
    <property type="match status" value="1"/>
</dbReference>
<evidence type="ECO:0000313" key="15">
    <source>
        <dbReference type="Proteomes" id="UP000003963"/>
    </source>
</evidence>
<dbReference type="EC" id="4.1.3.17" evidence="5"/>
<accession>D9W7L9</accession>
<evidence type="ECO:0000256" key="7">
    <source>
        <dbReference type="ARBA" id="ARBA00016549"/>
    </source>
</evidence>
<sequence length="218" mass="22514">MKEPAMTQDNVRVDTAWERVDGHVLDQFRTHSVANLGDALDRLNIVDGGIAPIWNGAKAVGTALPVLTVAGDNKAVIAALEHIRPGDILVINAFGYDGRAIIGDNLAQRFAAYGAAGAIIDGYVRDAAIIEELGIPIFARGLTPAGPFKNGPGTIGESVAIGGVVVNPGDIIAADGDGVIVIPPHRADEALKSVSEIVAREAALDAEVEALRSKTAAS</sequence>
<reference evidence="14 15" key="1">
    <citation type="submission" date="2009-02" db="EMBL/GenBank/DDBJ databases">
        <title>Annotation of Streptomyces hygroscopicus strain ATCC 53653.</title>
        <authorList>
            <consortium name="The Broad Institute Genome Sequencing Platform"/>
            <consortium name="Broad Institute Microbial Sequencing Center"/>
            <person name="Fischbach M."/>
            <person name="Godfrey P."/>
            <person name="Ward D."/>
            <person name="Young S."/>
            <person name="Zeng Q."/>
            <person name="Koehrsen M."/>
            <person name="Alvarado L."/>
            <person name="Berlin A.M."/>
            <person name="Bochicchio J."/>
            <person name="Borenstein D."/>
            <person name="Chapman S.B."/>
            <person name="Chen Z."/>
            <person name="Engels R."/>
            <person name="Freedman E."/>
            <person name="Gellesch M."/>
            <person name="Goldberg J."/>
            <person name="Griggs A."/>
            <person name="Gujja S."/>
            <person name="Heilman E.R."/>
            <person name="Heiman D.I."/>
            <person name="Hepburn T.A."/>
            <person name="Howarth C."/>
            <person name="Jen D."/>
            <person name="Larson L."/>
            <person name="Lewis B."/>
            <person name="Mehta T."/>
            <person name="Park D."/>
            <person name="Pearson M."/>
            <person name="Richards J."/>
            <person name="Roberts A."/>
            <person name="Saif S."/>
            <person name="Shea T.D."/>
            <person name="Shenoy N."/>
            <person name="Sisk P."/>
            <person name="Stolte C."/>
            <person name="Sykes S.N."/>
            <person name="Thomson T."/>
            <person name="Walk T."/>
            <person name="White J."/>
            <person name="Yandava C."/>
            <person name="Straight P."/>
            <person name="Clardy J."/>
            <person name="Hung D."/>
            <person name="Kolter R."/>
            <person name="Mekalanos J."/>
            <person name="Walker S."/>
            <person name="Walsh C.T."/>
            <person name="Wieland-Brown L.C."/>
            <person name="Haas B."/>
            <person name="Nusbaum C."/>
            <person name="Birren B."/>
        </authorList>
    </citation>
    <scope>NUCLEOTIDE SEQUENCE [LARGE SCALE GENOMIC DNA]</scope>
    <source>
        <strain evidence="14 15">ATCC 53653</strain>
    </source>
</reference>
<dbReference type="EMBL" id="GG657754">
    <property type="protein sequence ID" value="EFL28799.1"/>
    <property type="molecule type" value="Genomic_DNA"/>
</dbReference>
<dbReference type="SUPFAM" id="SSF89562">
    <property type="entry name" value="RraA-like"/>
    <property type="match status" value="1"/>
</dbReference>
<feature type="binding site" evidence="13">
    <location>
        <begin position="103"/>
        <end position="106"/>
    </location>
    <ligand>
        <name>substrate</name>
    </ligand>
</feature>
<evidence type="ECO:0000256" key="12">
    <source>
        <dbReference type="ARBA" id="ARBA00047973"/>
    </source>
</evidence>
<evidence type="ECO:0000256" key="10">
    <source>
        <dbReference type="ARBA" id="ARBA00030169"/>
    </source>
</evidence>
<dbReference type="EC" id="4.1.1.112" evidence="6"/>
<comment type="similarity">
    <text evidence="3">Belongs to the class II aldolase/RraA-like family.</text>
</comment>
<dbReference type="CDD" id="cd16841">
    <property type="entry name" value="RraA_family"/>
    <property type="match status" value="1"/>
</dbReference>
<gene>
    <name evidence="14" type="ORF">SSOG_08513</name>
</gene>
<evidence type="ECO:0000256" key="2">
    <source>
        <dbReference type="ARBA" id="ARBA00001968"/>
    </source>
</evidence>
<dbReference type="HOGENOM" id="CLU_072626_3_2_11"/>
<evidence type="ECO:0000256" key="13">
    <source>
        <dbReference type="PIRSR" id="PIRSR605493-1"/>
    </source>
</evidence>
<comment type="function">
    <text evidence="8">Catalyzes the aldol cleavage of 4-hydroxy-4-methyl-2-oxoglutarate (HMG) into 2 molecules of pyruvate. Also contains a secondary oxaloacetate (OAA) decarboxylase activity due to the common pyruvate enolate transition state formed following C-C bond cleavage in the retro-aldol and decarboxylation reactions.</text>
</comment>
<name>D9W7L9_9ACTN</name>
<keyword evidence="15" id="KW-1185">Reference proteome</keyword>
<dbReference type="GO" id="GO:0046872">
    <property type="term" value="F:metal ion binding"/>
    <property type="evidence" value="ECO:0007669"/>
    <property type="project" value="UniProtKB-KW"/>
</dbReference>
<comment type="catalytic activity">
    <reaction evidence="1">
        <text>4-hydroxy-4-methyl-2-oxoglutarate = 2 pyruvate</text>
        <dbReference type="Rhea" id="RHEA:22748"/>
        <dbReference type="ChEBI" id="CHEBI:15361"/>
        <dbReference type="ChEBI" id="CHEBI:58276"/>
        <dbReference type="EC" id="4.1.3.17"/>
    </reaction>
</comment>
<protein>
    <recommendedName>
        <fullName evidence="7">Putative 4-hydroxy-4-methyl-2-oxoglutarate aldolase</fullName>
        <ecNumber evidence="6">4.1.1.112</ecNumber>
        <ecNumber evidence="5">4.1.3.17</ecNumber>
    </recommendedName>
    <alternativeName>
        <fullName evidence="11">Oxaloacetate decarboxylase</fullName>
    </alternativeName>
    <alternativeName>
        <fullName evidence="9">Regulator of ribonuclease activity homolog</fullName>
    </alternativeName>
    <alternativeName>
        <fullName evidence="10">RraA-like protein</fullName>
    </alternativeName>
</protein>
<comment type="subunit">
    <text evidence="4">Homotrimer.</text>
</comment>
<dbReference type="STRING" id="457427.SSOG_08513"/>
<dbReference type="AlphaFoldDB" id="D9W7L9"/>
<dbReference type="GO" id="GO:0016740">
    <property type="term" value="F:transferase activity"/>
    <property type="evidence" value="ECO:0007669"/>
    <property type="project" value="UniProtKB-KW"/>
</dbReference>
<dbReference type="InterPro" id="IPR036704">
    <property type="entry name" value="RraA/RraA-like_sf"/>
</dbReference>
<dbReference type="Gene3D" id="3.50.30.40">
    <property type="entry name" value="Ribonuclease E inhibitor RraA/RraA-like"/>
    <property type="match status" value="1"/>
</dbReference>
<dbReference type="InterPro" id="IPR005493">
    <property type="entry name" value="RraA/RraA-like"/>
</dbReference>
<dbReference type="GO" id="GO:0047443">
    <property type="term" value="F:4-hydroxy-4-methyl-2-oxoglutarate aldolase activity"/>
    <property type="evidence" value="ECO:0007669"/>
    <property type="project" value="UniProtKB-EC"/>
</dbReference>
<evidence type="ECO:0000256" key="1">
    <source>
        <dbReference type="ARBA" id="ARBA00001342"/>
    </source>
</evidence>
<comment type="cofactor">
    <cofactor evidence="2">
        <name>a divalent metal cation</name>
        <dbReference type="ChEBI" id="CHEBI:60240"/>
    </cofactor>
</comment>
<keyword evidence="13" id="KW-0460">Magnesium</keyword>
<dbReference type="PANTHER" id="PTHR33254">
    <property type="entry name" value="4-HYDROXY-4-METHYL-2-OXOGLUTARATE ALDOLASE 3-RELATED"/>
    <property type="match status" value="1"/>
</dbReference>
<comment type="cofactor">
    <cofactor evidence="13">
        <name>Mg(2+)</name>
        <dbReference type="ChEBI" id="CHEBI:18420"/>
    </cofactor>
</comment>
<evidence type="ECO:0000313" key="14">
    <source>
        <dbReference type="EMBL" id="EFL28799.1"/>
    </source>
</evidence>
<dbReference type="PANTHER" id="PTHR33254:SF4">
    <property type="entry name" value="4-HYDROXY-4-METHYL-2-OXOGLUTARATE ALDOLASE 3-RELATED"/>
    <property type="match status" value="1"/>
</dbReference>
<comment type="catalytic activity">
    <reaction evidence="12">
        <text>oxaloacetate + H(+) = pyruvate + CO2</text>
        <dbReference type="Rhea" id="RHEA:15641"/>
        <dbReference type="ChEBI" id="CHEBI:15361"/>
        <dbReference type="ChEBI" id="CHEBI:15378"/>
        <dbReference type="ChEBI" id="CHEBI:16452"/>
        <dbReference type="ChEBI" id="CHEBI:16526"/>
        <dbReference type="EC" id="4.1.1.112"/>
    </reaction>
</comment>
<evidence type="ECO:0000256" key="4">
    <source>
        <dbReference type="ARBA" id="ARBA00011233"/>
    </source>
</evidence>
<evidence type="ECO:0000256" key="8">
    <source>
        <dbReference type="ARBA" id="ARBA00025046"/>
    </source>
</evidence>
<keyword evidence="13" id="KW-0479">Metal-binding</keyword>
<evidence type="ECO:0000256" key="11">
    <source>
        <dbReference type="ARBA" id="ARBA00032305"/>
    </source>
</evidence>
<evidence type="ECO:0000256" key="5">
    <source>
        <dbReference type="ARBA" id="ARBA00012213"/>
    </source>
</evidence>
<dbReference type="Proteomes" id="UP000003963">
    <property type="component" value="Unassembled WGS sequence"/>
</dbReference>
<proteinExistence type="inferred from homology"/>
<evidence type="ECO:0000256" key="9">
    <source>
        <dbReference type="ARBA" id="ARBA00029596"/>
    </source>
</evidence>
<evidence type="ECO:0000256" key="3">
    <source>
        <dbReference type="ARBA" id="ARBA00008621"/>
    </source>
</evidence>
<dbReference type="GO" id="GO:0008948">
    <property type="term" value="F:oxaloacetate decarboxylase activity"/>
    <property type="evidence" value="ECO:0007669"/>
    <property type="project" value="UniProtKB-EC"/>
</dbReference>
<feature type="binding site" evidence="13">
    <location>
        <position position="126"/>
    </location>
    <ligand>
        <name>Mg(2+)</name>
        <dbReference type="ChEBI" id="CHEBI:18420"/>
    </ligand>
</feature>
<evidence type="ECO:0000256" key="6">
    <source>
        <dbReference type="ARBA" id="ARBA00012947"/>
    </source>
</evidence>
<feature type="binding site" evidence="13">
    <location>
        <position position="125"/>
    </location>
    <ligand>
        <name>substrate</name>
    </ligand>
</feature>